<organism evidence="5 6">
    <name type="scientific">Marinicella pacifica</name>
    <dbReference type="NCBI Taxonomy" id="1171543"/>
    <lineage>
        <taxon>Bacteria</taxon>
        <taxon>Pseudomonadati</taxon>
        <taxon>Pseudomonadota</taxon>
        <taxon>Gammaproteobacteria</taxon>
        <taxon>Lysobacterales</taxon>
        <taxon>Marinicellaceae</taxon>
        <taxon>Marinicella</taxon>
    </lineage>
</organism>
<dbReference type="Proteomes" id="UP000605253">
    <property type="component" value="Unassembled WGS sequence"/>
</dbReference>
<dbReference type="PRINTS" id="PR00034">
    <property type="entry name" value="HTHCRP"/>
</dbReference>
<evidence type="ECO:0000256" key="3">
    <source>
        <dbReference type="ARBA" id="ARBA00023163"/>
    </source>
</evidence>
<evidence type="ECO:0000313" key="6">
    <source>
        <dbReference type="Proteomes" id="UP000605253"/>
    </source>
</evidence>
<reference evidence="5" key="2">
    <citation type="submission" date="2020-09" db="EMBL/GenBank/DDBJ databases">
        <authorList>
            <person name="Sun Q."/>
            <person name="Zhou Y."/>
        </authorList>
    </citation>
    <scope>NUCLEOTIDE SEQUENCE</scope>
    <source>
        <strain evidence="5">CGMCC 1.12181</strain>
    </source>
</reference>
<dbReference type="InterPro" id="IPR000595">
    <property type="entry name" value="cNMP-bd_dom"/>
</dbReference>
<reference evidence="5" key="1">
    <citation type="journal article" date="2014" name="Int. J. Syst. Evol. Microbiol.">
        <title>Complete genome sequence of Corynebacterium casei LMG S-19264T (=DSM 44701T), isolated from a smear-ripened cheese.</title>
        <authorList>
            <consortium name="US DOE Joint Genome Institute (JGI-PGF)"/>
            <person name="Walter F."/>
            <person name="Albersmeier A."/>
            <person name="Kalinowski J."/>
            <person name="Ruckert C."/>
        </authorList>
    </citation>
    <scope>NUCLEOTIDE SEQUENCE</scope>
    <source>
        <strain evidence="5">CGMCC 1.12181</strain>
    </source>
</reference>
<evidence type="ECO:0000256" key="1">
    <source>
        <dbReference type="ARBA" id="ARBA00023015"/>
    </source>
</evidence>
<evidence type="ECO:0000259" key="4">
    <source>
        <dbReference type="PROSITE" id="PS51063"/>
    </source>
</evidence>
<dbReference type="InterPro" id="IPR036388">
    <property type="entry name" value="WH-like_DNA-bd_sf"/>
</dbReference>
<dbReference type="GO" id="GO:0003700">
    <property type="term" value="F:DNA-binding transcription factor activity"/>
    <property type="evidence" value="ECO:0007669"/>
    <property type="project" value="TreeGrafter"/>
</dbReference>
<comment type="caution">
    <text evidence="5">The sequence shown here is derived from an EMBL/GenBank/DDBJ whole genome shotgun (WGS) entry which is preliminary data.</text>
</comment>
<dbReference type="SMART" id="SM00100">
    <property type="entry name" value="cNMP"/>
    <property type="match status" value="1"/>
</dbReference>
<dbReference type="InterPro" id="IPR050397">
    <property type="entry name" value="Env_Response_Regulators"/>
</dbReference>
<dbReference type="Pfam" id="PF13545">
    <property type="entry name" value="HTH_Crp_2"/>
    <property type="match status" value="1"/>
</dbReference>
<evidence type="ECO:0000256" key="2">
    <source>
        <dbReference type="ARBA" id="ARBA00023125"/>
    </source>
</evidence>
<dbReference type="EMBL" id="BMEO01000002">
    <property type="protein sequence ID" value="GGF87896.1"/>
    <property type="molecule type" value="Genomic_DNA"/>
</dbReference>
<accession>A0A917FJP1</accession>
<dbReference type="AlphaFoldDB" id="A0A917FJP1"/>
<dbReference type="InterPro" id="IPR014710">
    <property type="entry name" value="RmlC-like_jellyroll"/>
</dbReference>
<dbReference type="GO" id="GO:0005829">
    <property type="term" value="C:cytosol"/>
    <property type="evidence" value="ECO:0007669"/>
    <property type="project" value="TreeGrafter"/>
</dbReference>
<proteinExistence type="predicted"/>
<protein>
    <submittedName>
        <fullName evidence="5">Electron transport regulator A</fullName>
    </submittedName>
</protein>
<keyword evidence="1" id="KW-0805">Transcription regulation</keyword>
<gene>
    <name evidence="5" type="primary">etrA</name>
    <name evidence="5" type="ORF">GCM10011365_06280</name>
</gene>
<dbReference type="SMART" id="SM00419">
    <property type="entry name" value="HTH_CRP"/>
    <property type="match status" value="1"/>
</dbReference>
<name>A0A917FJP1_9GAMM</name>
<dbReference type="InterPro" id="IPR036390">
    <property type="entry name" value="WH_DNA-bd_sf"/>
</dbReference>
<dbReference type="PANTHER" id="PTHR24567:SF75">
    <property type="entry name" value="FUMARATE AND NITRATE REDUCTION REGULATORY PROTEIN"/>
    <property type="match status" value="1"/>
</dbReference>
<dbReference type="Gene3D" id="2.60.120.10">
    <property type="entry name" value="Jelly Rolls"/>
    <property type="match status" value="1"/>
</dbReference>
<dbReference type="InterPro" id="IPR012318">
    <property type="entry name" value="HTH_CRP"/>
</dbReference>
<dbReference type="CDD" id="cd00038">
    <property type="entry name" value="CAP_ED"/>
    <property type="match status" value="1"/>
</dbReference>
<dbReference type="RefSeq" id="WP_188364221.1">
    <property type="nucleotide sequence ID" value="NZ_BAABJF010000032.1"/>
</dbReference>
<dbReference type="PROSITE" id="PS51063">
    <property type="entry name" value="HTH_CRP_2"/>
    <property type="match status" value="1"/>
</dbReference>
<dbReference type="InterPro" id="IPR018490">
    <property type="entry name" value="cNMP-bd_dom_sf"/>
</dbReference>
<dbReference type="SUPFAM" id="SSF51206">
    <property type="entry name" value="cAMP-binding domain-like"/>
    <property type="match status" value="1"/>
</dbReference>
<evidence type="ECO:0000313" key="5">
    <source>
        <dbReference type="EMBL" id="GGF87896.1"/>
    </source>
</evidence>
<dbReference type="SUPFAM" id="SSF46785">
    <property type="entry name" value="Winged helix' DNA-binding domain"/>
    <property type="match status" value="1"/>
</dbReference>
<dbReference type="Gene3D" id="1.10.10.10">
    <property type="entry name" value="Winged helix-like DNA-binding domain superfamily/Winged helix DNA-binding domain"/>
    <property type="match status" value="1"/>
</dbReference>
<sequence length="243" mass="27862">MFNQKSSSGVHFNQSVSNCGDCELCTRIVDNRRVRIQSNEIAAIETIIDAHIRVEKGQTVYENGQTFQNLYTVHSGMFKSVYITQQGDERIVDVFIPGQIMGFDGIHSGKYKTTVKAISSGSYCVIPFYPLQELAMKHRDIQNRLMKMMSAKIFQFEITHSEYTAKQKLVDFIGHVSDLYYSRGFSAKQFPFQISQRDLANFLGLAEETLSRAFSKLKKQDIMILNNQQITILDMPKFKQIIE</sequence>
<keyword evidence="2" id="KW-0238">DNA-binding</keyword>
<keyword evidence="3" id="KW-0804">Transcription</keyword>
<dbReference type="GO" id="GO:0003677">
    <property type="term" value="F:DNA binding"/>
    <property type="evidence" value="ECO:0007669"/>
    <property type="project" value="UniProtKB-KW"/>
</dbReference>
<dbReference type="Pfam" id="PF00027">
    <property type="entry name" value="cNMP_binding"/>
    <property type="match status" value="1"/>
</dbReference>
<dbReference type="PANTHER" id="PTHR24567">
    <property type="entry name" value="CRP FAMILY TRANSCRIPTIONAL REGULATORY PROTEIN"/>
    <property type="match status" value="1"/>
</dbReference>
<keyword evidence="6" id="KW-1185">Reference proteome</keyword>
<feature type="domain" description="HTH crp-type" evidence="4">
    <location>
        <begin position="163"/>
        <end position="236"/>
    </location>
</feature>